<organism evidence="2 3">
    <name type="scientific">Pleuronectes platessa</name>
    <name type="common">European plaice</name>
    <dbReference type="NCBI Taxonomy" id="8262"/>
    <lineage>
        <taxon>Eukaryota</taxon>
        <taxon>Metazoa</taxon>
        <taxon>Chordata</taxon>
        <taxon>Craniata</taxon>
        <taxon>Vertebrata</taxon>
        <taxon>Euteleostomi</taxon>
        <taxon>Actinopterygii</taxon>
        <taxon>Neopterygii</taxon>
        <taxon>Teleostei</taxon>
        <taxon>Neoteleostei</taxon>
        <taxon>Acanthomorphata</taxon>
        <taxon>Carangaria</taxon>
        <taxon>Pleuronectiformes</taxon>
        <taxon>Pleuronectoidei</taxon>
        <taxon>Pleuronectidae</taxon>
        <taxon>Pleuronectes</taxon>
    </lineage>
</organism>
<evidence type="ECO:0000256" key="1">
    <source>
        <dbReference type="SAM" id="MobiDB-lite"/>
    </source>
</evidence>
<reference evidence="2" key="1">
    <citation type="submission" date="2020-03" db="EMBL/GenBank/DDBJ databases">
        <authorList>
            <person name="Weist P."/>
        </authorList>
    </citation>
    <scope>NUCLEOTIDE SEQUENCE</scope>
</reference>
<dbReference type="EMBL" id="CADEAL010001335">
    <property type="protein sequence ID" value="CAB1431336.1"/>
    <property type="molecule type" value="Genomic_DNA"/>
</dbReference>
<sequence length="193" mass="20755">MKGGARQKCPKRLEALTEKARSPLALSRDCGTAGRAFDGDVRDAGETQHPVCAHVYQPTVCRSPLLHPPPPPSSSSSSSQHVDDVGEEDEAHDGEKHQHQNVHHGGNGVRRWRCEEDEQQSVQELRKRSAVFGGSPADPSPRDSSGSKTGSKQLPPSTMTTEISPGPSHPTGKRTALIAPCLGQSQCITREDE</sequence>
<evidence type="ECO:0000313" key="3">
    <source>
        <dbReference type="Proteomes" id="UP001153269"/>
    </source>
</evidence>
<feature type="compositionally biased region" description="Basic and acidic residues" evidence="1">
    <location>
        <begin position="11"/>
        <end position="21"/>
    </location>
</feature>
<feature type="compositionally biased region" description="Polar residues" evidence="1">
    <location>
        <begin position="142"/>
        <end position="163"/>
    </location>
</feature>
<feature type="region of interest" description="Disordered" evidence="1">
    <location>
        <begin position="61"/>
        <end position="175"/>
    </location>
</feature>
<feature type="region of interest" description="Disordered" evidence="1">
    <location>
        <begin position="1"/>
        <end position="43"/>
    </location>
</feature>
<evidence type="ECO:0000313" key="2">
    <source>
        <dbReference type="EMBL" id="CAB1431336.1"/>
    </source>
</evidence>
<gene>
    <name evidence="2" type="ORF">PLEPLA_LOCUS19381</name>
</gene>
<dbReference type="Proteomes" id="UP001153269">
    <property type="component" value="Unassembled WGS sequence"/>
</dbReference>
<dbReference type="AlphaFoldDB" id="A0A9N7UJL6"/>
<accession>A0A9N7UJL6</accession>
<proteinExistence type="predicted"/>
<comment type="caution">
    <text evidence="2">The sequence shown here is derived from an EMBL/GenBank/DDBJ whole genome shotgun (WGS) entry which is preliminary data.</text>
</comment>
<protein>
    <submittedName>
        <fullName evidence="2">Uncharacterized protein</fullName>
    </submittedName>
</protein>
<keyword evidence="3" id="KW-1185">Reference proteome</keyword>
<name>A0A9N7UJL6_PLEPL</name>